<name>A0AAV4F5Z3_9GAST</name>
<evidence type="ECO:0000313" key="2">
    <source>
        <dbReference type="Proteomes" id="UP000762676"/>
    </source>
</evidence>
<sequence length="101" mass="11245">MEPEPLLGELESAVKDLKCRKTPGLDNIPGELLKHSGNGGLKWMEIETADGHLHHFVEIITNIRGKKLQEMVRLSQDPECWRQFVRTSCAAANNVPDAAGR</sequence>
<accession>A0AAV4F5Z3</accession>
<evidence type="ECO:0000313" key="1">
    <source>
        <dbReference type="EMBL" id="GFR68783.1"/>
    </source>
</evidence>
<proteinExistence type="predicted"/>
<gene>
    <name evidence="1" type="ORF">ElyMa_000285200</name>
</gene>
<reference evidence="1 2" key="1">
    <citation type="journal article" date="2021" name="Elife">
        <title>Chloroplast acquisition without the gene transfer in kleptoplastic sea slugs, Plakobranchus ocellatus.</title>
        <authorList>
            <person name="Maeda T."/>
            <person name="Takahashi S."/>
            <person name="Yoshida T."/>
            <person name="Shimamura S."/>
            <person name="Takaki Y."/>
            <person name="Nagai Y."/>
            <person name="Toyoda A."/>
            <person name="Suzuki Y."/>
            <person name="Arimoto A."/>
            <person name="Ishii H."/>
            <person name="Satoh N."/>
            <person name="Nishiyama T."/>
            <person name="Hasebe M."/>
            <person name="Maruyama T."/>
            <person name="Minagawa J."/>
            <person name="Obokata J."/>
            <person name="Shigenobu S."/>
        </authorList>
    </citation>
    <scope>NUCLEOTIDE SEQUENCE [LARGE SCALE GENOMIC DNA]</scope>
</reference>
<comment type="caution">
    <text evidence="1">The sequence shown here is derived from an EMBL/GenBank/DDBJ whole genome shotgun (WGS) entry which is preliminary data.</text>
</comment>
<organism evidence="1 2">
    <name type="scientific">Elysia marginata</name>
    <dbReference type="NCBI Taxonomy" id="1093978"/>
    <lineage>
        <taxon>Eukaryota</taxon>
        <taxon>Metazoa</taxon>
        <taxon>Spiralia</taxon>
        <taxon>Lophotrochozoa</taxon>
        <taxon>Mollusca</taxon>
        <taxon>Gastropoda</taxon>
        <taxon>Heterobranchia</taxon>
        <taxon>Euthyneura</taxon>
        <taxon>Panpulmonata</taxon>
        <taxon>Sacoglossa</taxon>
        <taxon>Placobranchoidea</taxon>
        <taxon>Plakobranchidae</taxon>
        <taxon>Elysia</taxon>
    </lineage>
</organism>
<protein>
    <submittedName>
        <fullName evidence="1">Uncharacterized protein</fullName>
    </submittedName>
</protein>
<dbReference type="AlphaFoldDB" id="A0AAV4F5Z3"/>
<keyword evidence="2" id="KW-1185">Reference proteome</keyword>
<dbReference type="Proteomes" id="UP000762676">
    <property type="component" value="Unassembled WGS sequence"/>
</dbReference>
<dbReference type="EMBL" id="BMAT01000578">
    <property type="protein sequence ID" value="GFR68783.1"/>
    <property type="molecule type" value="Genomic_DNA"/>
</dbReference>